<sequence length="49" mass="5579">MTVVRSDVIVSNFGATLEKIVFNTEIKHVILTRMGDQLSFGKRTLVNLW</sequence>
<dbReference type="Proteomes" id="UP000254802">
    <property type="component" value="Unassembled WGS sequence"/>
</dbReference>
<proteinExistence type="predicted"/>
<dbReference type="AlphaFoldDB" id="A0A378MXG9"/>
<dbReference type="EC" id="6.2.1.3" evidence="1"/>
<gene>
    <name evidence="1" type="primary">fadD_2</name>
    <name evidence="1" type="ORF">NCTC10638_02127</name>
</gene>
<keyword evidence="1" id="KW-0436">Ligase</keyword>
<organism evidence="1 2">
    <name type="scientific">Mannheimia haemolytica</name>
    <name type="common">Pasteurella haemolytica</name>
    <dbReference type="NCBI Taxonomy" id="75985"/>
    <lineage>
        <taxon>Bacteria</taxon>
        <taxon>Pseudomonadati</taxon>
        <taxon>Pseudomonadota</taxon>
        <taxon>Gammaproteobacteria</taxon>
        <taxon>Pasteurellales</taxon>
        <taxon>Pasteurellaceae</taxon>
        <taxon>Mannheimia</taxon>
    </lineage>
</organism>
<dbReference type="GO" id="GO:0004467">
    <property type="term" value="F:long-chain fatty acid-CoA ligase activity"/>
    <property type="evidence" value="ECO:0007669"/>
    <property type="project" value="UniProtKB-EC"/>
</dbReference>
<evidence type="ECO:0000313" key="2">
    <source>
        <dbReference type="Proteomes" id="UP000254802"/>
    </source>
</evidence>
<accession>A0A378MXG9</accession>
<dbReference type="EMBL" id="UGPN01000002">
    <property type="protein sequence ID" value="STY60920.1"/>
    <property type="molecule type" value="Genomic_DNA"/>
</dbReference>
<reference evidence="1 2" key="1">
    <citation type="submission" date="2018-06" db="EMBL/GenBank/DDBJ databases">
        <authorList>
            <consortium name="Pathogen Informatics"/>
            <person name="Doyle S."/>
        </authorList>
    </citation>
    <scope>NUCLEOTIDE SEQUENCE [LARGE SCALE GENOMIC DNA]</scope>
    <source>
        <strain evidence="1 2">NCTC10638</strain>
    </source>
</reference>
<name>A0A378MXG9_MANHA</name>
<evidence type="ECO:0000313" key="1">
    <source>
        <dbReference type="EMBL" id="STY60920.1"/>
    </source>
</evidence>
<protein>
    <submittedName>
        <fullName evidence="1">Long-chain-fatty-acid--CoA ligase</fullName>
        <ecNumber evidence="1">6.2.1.3</ecNumber>
    </submittedName>
</protein>